<protein>
    <recommendedName>
        <fullName evidence="5">N-acetylglucosaminyldiphosphoundecaprenol N-acetyl-beta-D-mannosaminyltransferase</fullName>
        <ecNumber evidence="5">2.4.1.187</ecNumber>
    </recommendedName>
    <alternativeName>
        <fullName evidence="5">N-acetylmannosaminyltransferase</fullName>
    </alternativeName>
    <alternativeName>
        <fullName evidence="5">UDP-N-acetylmannosamine transferase</fullName>
    </alternativeName>
    <alternativeName>
        <fullName evidence="5">UDP-N-acetylmannosamine:N-acetylglucosaminyl pyrophosphorylundecaprenol N-acetylmannosaminyltransferase</fullName>
    </alternativeName>
</protein>
<dbReference type="EC" id="2.4.1.187" evidence="5"/>
<evidence type="ECO:0000313" key="7">
    <source>
        <dbReference type="Proteomes" id="UP000185746"/>
    </source>
</evidence>
<sequence length="245" mass="27336">MYERMFGVDVTTESSDDTIRRIFSRHQNDEKSFIVAINPEKLMKSRKDPELREILNKATIGIPDGIGVLLASRLRGGNIRARITGVDMMELLCKEAGIQSVPVFLYGAKPGVAAKAAHNLQAQFPNLQVAGTLDGYVKDEEEIITTINNSGAKILFVALGSPTQENFIIRNMDKLNVSVFQGVGGSFDVFSGNIERAPVAFRRLGLEWFYRLLKEPSRWKRQLELPKFLLAILTDRKNSGGSSYE</sequence>
<dbReference type="InterPro" id="IPR034714">
    <property type="entry name" value="TagA_TarA"/>
</dbReference>
<comment type="function">
    <text evidence="5">Catalyzes the conversion of GlcNAc-PP-undecaprenol into ManNAc-GlcNAc-PP-undecaprenol, the first committed lipid intermediate in the de novo synthesis of teichoic acid.</text>
</comment>
<evidence type="ECO:0000256" key="4">
    <source>
        <dbReference type="ARBA" id="ARBA00023316"/>
    </source>
</evidence>
<keyword evidence="7" id="KW-1185">Reference proteome</keyword>
<dbReference type="PANTHER" id="PTHR34136:SF1">
    <property type="entry name" value="UDP-N-ACETYL-D-MANNOSAMINURONIC ACID TRANSFERASE"/>
    <property type="match status" value="1"/>
</dbReference>
<evidence type="ECO:0000256" key="2">
    <source>
        <dbReference type="ARBA" id="ARBA00022679"/>
    </source>
</evidence>
<accession>A0A1D8JJB2</accession>
<evidence type="ECO:0000256" key="3">
    <source>
        <dbReference type="ARBA" id="ARBA00022944"/>
    </source>
</evidence>
<keyword evidence="3 5" id="KW-0777">Teichoic acid biosynthesis</keyword>
<dbReference type="CDD" id="cd06533">
    <property type="entry name" value="Glyco_transf_WecG_TagA"/>
    <property type="match status" value="1"/>
</dbReference>
<reference evidence="6 7" key="1">
    <citation type="submission" date="2016-09" db="EMBL/GenBank/DDBJ databases">
        <title>Complete genome sequence of the Lysinibacillus sphaericus LMG 22257, a specie of Bacillus with ureolytic activity that can effectively biodeposit calcium carbonate.</title>
        <authorList>
            <person name="Yan W."/>
        </authorList>
    </citation>
    <scope>NUCLEOTIDE SEQUENCE [LARGE SCALE GENOMIC DNA]</scope>
    <source>
        <strain evidence="6 7">LMG 22257</strain>
    </source>
</reference>
<dbReference type="UniPathway" id="UPA00632"/>
<keyword evidence="4 5" id="KW-0961">Cell wall biogenesis/degradation</keyword>
<dbReference type="GO" id="GO:0071555">
    <property type="term" value="P:cell wall organization"/>
    <property type="evidence" value="ECO:0007669"/>
    <property type="project" value="UniProtKB-KW"/>
</dbReference>
<keyword evidence="1 5" id="KW-0328">Glycosyltransferase</keyword>
<organism evidence="6 7">
    <name type="scientific">Sporosarcina ureilytica</name>
    <dbReference type="NCBI Taxonomy" id="298596"/>
    <lineage>
        <taxon>Bacteria</taxon>
        <taxon>Bacillati</taxon>
        <taxon>Bacillota</taxon>
        <taxon>Bacilli</taxon>
        <taxon>Bacillales</taxon>
        <taxon>Caryophanaceae</taxon>
        <taxon>Sporosarcina</taxon>
    </lineage>
</organism>
<dbReference type="RefSeq" id="WP_075528960.1">
    <property type="nucleotide sequence ID" value="NZ_CP017560.1"/>
</dbReference>
<keyword evidence="2 5" id="KW-0808">Transferase</keyword>
<evidence type="ECO:0000256" key="5">
    <source>
        <dbReference type="HAMAP-Rule" id="MF_02070"/>
    </source>
</evidence>
<comment type="pathway">
    <text evidence="5">Cell wall biogenesis; teichoic acid biosynthesis.</text>
</comment>
<gene>
    <name evidence="6" type="ORF">BI350_15415</name>
</gene>
<dbReference type="AlphaFoldDB" id="A0A1D8JJB2"/>
<comment type="similarity">
    <text evidence="5">Belongs to the glycosyltransferase 26 family. TagA/TarA subfamily.</text>
</comment>
<dbReference type="Pfam" id="PF03808">
    <property type="entry name" value="Glyco_tran_WecG"/>
    <property type="match status" value="1"/>
</dbReference>
<dbReference type="EMBL" id="CP017560">
    <property type="protein sequence ID" value="AOV08797.1"/>
    <property type="molecule type" value="Genomic_DNA"/>
</dbReference>
<evidence type="ECO:0000256" key="1">
    <source>
        <dbReference type="ARBA" id="ARBA00022676"/>
    </source>
</evidence>
<proteinExistence type="inferred from homology"/>
<evidence type="ECO:0000313" key="6">
    <source>
        <dbReference type="EMBL" id="AOV08797.1"/>
    </source>
</evidence>
<dbReference type="HAMAP" id="MF_02070">
    <property type="entry name" value="TagA_TarA"/>
    <property type="match status" value="1"/>
</dbReference>
<dbReference type="GO" id="GO:0047244">
    <property type="term" value="F:N-acetylglucosaminyldiphosphoundecaprenol N-acetyl-beta-D-mannosaminyltransferase activity"/>
    <property type="evidence" value="ECO:0007669"/>
    <property type="project" value="UniProtKB-UniRule"/>
</dbReference>
<comment type="catalytic activity">
    <reaction evidence="5">
        <text>UDP-N-acetyl-alpha-D-mannosamine + N-acetyl-alpha-D-glucosaminyl-di-trans,octa-cis-undecaprenyl diphosphate = N-acetyl-beta-D-mannosaminyl-(1-&gt;4)-N-acetyl-alpha-D-glucosaminyl di-trans,octa-cis-undecaprenyl diphosphate + UDP + H(+)</text>
        <dbReference type="Rhea" id="RHEA:16053"/>
        <dbReference type="ChEBI" id="CHEBI:15378"/>
        <dbReference type="ChEBI" id="CHEBI:58223"/>
        <dbReference type="ChEBI" id="CHEBI:62959"/>
        <dbReference type="ChEBI" id="CHEBI:68623"/>
        <dbReference type="ChEBI" id="CHEBI:132210"/>
        <dbReference type="EC" id="2.4.1.187"/>
    </reaction>
</comment>
<dbReference type="GO" id="GO:0019350">
    <property type="term" value="P:teichoic acid biosynthetic process"/>
    <property type="evidence" value="ECO:0007669"/>
    <property type="project" value="UniProtKB-UniRule"/>
</dbReference>
<dbReference type="NCBIfam" id="TIGR00696">
    <property type="entry name" value="wecG_tagA_cpsF"/>
    <property type="match status" value="1"/>
</dbReference>
<dbReference type="KEGG" id="surl:BI350_15415"/>
<dbReference type="Proteomes" id="UP000185746">
    <property type="component" value="Chromosome"/>
</dbReference>
<dbReference type="InterPro" id="IPR004629">
    <property type="entry name" value="WecG_TagA_CpsF"/>
</dbReference>
<dbReference type="PANTHER" id="PTHR34136">
    <property type="match status" value="1"/>
</dbReference>
<name>A0A1D8JJB2_9BACL</name>